<feature type="region of interest" description="Disordered" evidence="1">
    <location>
        <begin position="40"/>
        <end position="60"/>
    </location>
</feature>
<protein>
    <submittedName>
        <fullName evidence="2">Uncharacterized protein</fullName>
    </submittedName>
</protein>
<proteinExistence type="predicted"/>
<evidence type="ECO:0000313" key="2">
    <source>
        <dbReference type="EMBL" id="GAG28922.1"/>
    </source>
</evidence>
<evidence type="ECO:0000256" key="1">
    <source>
        <dbReference type="SAM" id="MobiDB-lite"/>
    </source>
</evidence>
<sequence length="95" mass="10229">MRRLIVVAVLVGLATGGVYCYLNYDFEIRRGQDGLESITLRPKAGGSAPGESSDGSFDASLRGPVRIATFNLDRLSEKKLADPRVSAVLAHVIPR</sequence>
<name>X0X0E0_9ZZZZ</name>
<reference evidence="2" key="1">
    <citation type="journal article" date="2014" name="Front. Microbiol.">
        <title>High frequency of phylogenetically diverse reductive dehalogenase-homologous genes in deep subseafloor sedimentary metagenomes.</title>
        <authorList>
            <person name="Kawai M."/>
            <person name="Futagami T."/>
            <person name="Toyoda A."/>
            <person name="Takaki Y."/>
            <person name="Nishi S."/>
            <person name="Hori S."/>
            <person name="Arai W."/>
            <person name="Tsubouchi T."/>
            <person name="Morono Y."/>
            <person name="Uchiyama I."/>
            <person name="Ito T."/>
            <person name="Fujiyama A."/>
            <person name="Inagaki F."/>
            <person name="Takami H."/>
        </authorList>
    </citation>
    <scope>NUCLEOTIDE SEQUENCE</scope>
    <source>
        <strain evidence="2">Expedition CK06-06</strain>
    </source>
</reference>
<comment type="caution">
    <text evidence="2">The sequence shown here is derived from an EMBL/GenBank/DDBJ whole genome shotgun (WGS) entry which is preliminary data.</text>
</comment>
<accession>X0X0E0</accession>
<dbReference type="AlphaFoldDB" id="X0X0E0"/>
<gene>
    <name evidence="2" type="ORF">S01H1_67931</name>
</gene>
<organism evidence="2">
    <name type="scientific">marine sediment metagenome</name>
    <dbReference type="NCBI Taxonomy" id="412755"/>
    <lineage>
        <taxon>unclassified sequences</taxon>
        <taxon>metagenomes</taxon>
        <taxon>ecological metagenomes</taxon>
    </lineage>
</organism>
<feature type="non-terminal residue" evidence="2">
    <location>
        <position position="95"/>
    </location>
</feature>
<dbReference type="EMBL" id="BARS01045017">
    <property type="protein sequence ID" value="GAG28922.1"/>
    <property type="molecule type" value="Genomic_DNA"/>
</dbReference>